<dbReference type="CDD" id="cd00067">
    <property type="entry name" value="GAL4"/>
    <property type="match status" value="1"/>
</dbReference>
<dbReference type="InterPro" id="IPR036864">
    <property type="entry name" value="Zn2-C6_fun-type_DNA-bd_sf"/>
</dbReference>
<proteinExistence type="predicted"/>
<feature type="domain" description="Zn(2)-C6 fungal-type" evidence="5">
    <location>
        <begin position="11"/>
        <end position="40"/>
    </location>
</feature>
<organism evidence="6 7">
    <name type="scientific">Macrophomina phaseolina</name>
    <dbReference type="NCBI Taxonomy" id="35725"/>
    <lineage>
        <taxon>Eukaryota</taxon>
        <taxon>Fungi</taxon>
        <taxon>Dikarya</taxon>
        <taxon>Ascomycota</taxon>
        <taxon>Pezizomycotina</taxon>
        <taxon>Dothideomycetes</taxon>
        <taxon>Dothideomycetes incertae sedis</taxon>
        <taxon>Botryosphaeriales</taxon>
        <taxon>Botryosphaeriaceae</taxon>
        <taxon>Macrophomina</taxon>
    </lineage>
</organism>
<keyword evidence="2" id="KW-0479">Metal-binding</keyword>
<dbReference type="SMART" id="SM00066">
    <property type="entry name" value="GAL4"/>
    <property type="match status" value="1"/>
</dbReference>
<gene>
    <name evidence="6" type="ORF">B0J12DRAFT_172563</name>
</gene>
<evidence type="ECO:0000313" key="7">
    <source>
        <dbReference type="Proteomes" id="UP000774617"/>
    </source>
</evidence>
<feature type="compositionally biased region" description="Basic and acidic residues" evidence="4">
    <location>
        <begin position="135"/>
        <end position="146"/>
    </location>
</feature>
<keyword evidence="3" id="KW-0539">Nucleus</keyword>
<dbReference type="Pfam" id="PF00172">
    <property type="entry name" value="Zn_clus"/>
    <property type="match status" value="1"/>
</dbReference>
<dbReference type="PANTHER" id="PTHR31001:SF50">
    <property type="entry name" value="ZN(II)2CYS6 TRANSCRIPTION FACTOR (EUROFUNG)"/>
    <property type="match status" value="1"/>
</dbReference>
<dbReference type="PROSITE" id="PS50048">
    <property type="entry name" value="ZN2_CY6_FUNGAL_2"/>
    <property type="match status" value="1"/>
</dbReference>
<dbReference type="CDD" id="cd12148">
    <property type="entry name" value="fungal_TF_MHR"/>
    <property type="match status" value="1"/>
</dbReference>
<dbReference type="SUPFAM" id="SSF57701">
    <property type="entry name" value="Zn2/Cys6 DNA-binding domain"/>
    <property type="match status" value="1"/>
</dbReference>
<feature type="region of interest" description="Disordered" evidence="4">
    <location>
        <begin position="73"/>
        <end position="101"/>
    </location>
</feature>
<evidence type="ECO:0000256" key="3">
    <source>
        <dbReference type="ARBA" id="ARBA00023242"/>
    </source>
</evidence>
<dbReference type="InterPro" id="IPR007219">
    <property type="entry name" value="XnlR_reg_dom"/>
</dbReference>
<feature type="compositionally biased region" description="Polar residues" evidence="4">
    <location>
        <begin position="83"/>
        <end position="94"/>
    </location>
</feature>
<dbReference type="SMART" id="SM00906">
    <property type="entry name" value="Fungal_trans"/>
    <property type="match status" value="1"/>
</dbReference>
<dbReference type="PANTHER" id="PTHR31001">
    <property type="entry name" value="UNCHARACTERIZED TRANSCRIPTIONAL REGULATORY PROTEIN"/>
    <property type="match status" value="1"/>
</dbReference>
<feature type="compositionally biased region" description="Polar residues" evidence="4">
    <location>
        <begin position="649"/>
        <end position="658"/>
    </location>
</feature>
<evidence type="ECO:0000256" key="2">
    <source>
        <dbReference type="ARBA" id="ARBA00022723"/>
    </source>
</evidence>
<evidence type="ECO:0000256" key="4">
    <source>
        <dbReference type="SAM" id="MobiDB-lite"/>
    </source>
</evidence>
<feature type="region of interest" description="Disordered" evidence="4">
    <location>
        <begin position="630"/>
        <end position="658"/>
    </location>
</feature>
<dbReference type="Pfam" id="PF04082">
    <property type="entry name" value="Fungal_trans"/>
    <property type="match status" value="1"/>
</dbReference>
<dbReference type="PROSITE" id="PS00463">
    <property type="entry name" value="ZN2_CY6_FUNGAL_1"/>
    <property type="match status" value="1"/>
</dbReference>
<feature type="compositionally biased region" description="Acidic residues" evidence="4">
    <location>
        <begin position="147"/>
        <end position="157"/>
    </location>
</feature>
<evidence type="ECO:0000256" key="1">
    <source>
        <dbReference type="ARBA" id="ARBA00004123"/>
    </source>
</evidence>
<name>A0ABQ8GSU3_9PEZI</name>
<evidence type="ECO:0000259" key="5">
    <source>
        <dbReference type="PROSITE" id="PS50048"/>
    </source>
</evidence>
<dbReference type="Gene3D" id="4.10.240.10">
    <property type="entry name" value="Zn(2)-C6 fungal-type DNA-binding domain"/>
    <property type="match status" value="1"/>
</dbReference>
<feature type="region of interest" description="Disordered" evidence="4">
    <location>
        <begin position="135"/>
        <end position="170"/>
    </location>
</feature>
<sequence length="713" mass="79018">MPPSPKPPAIACAACRRRKVRCDKSHPCANCARLRMDCLYLPLQPRRRKSRPSQQRELLERLRTLEGVIAGLAGREQPPSASPTPSSGNATEPTRGSIEASDAISQLSESFGRLEVRKDRSIWFSNDLTARLHSEPESRRVVTVEHAEEDDDDDDDGSATGRAPARPEPPSIFWQVDQQAFDPLVYLPPTRKIPWFWQKFVERVDPFVKLLHIPSAAPHFLAFDPRTSPVSAQPLFFAVCYCVACSLRPDECVAELGDDRDVLLLRYRAATQRALCAARFMATQELPVLQALILLLSCVRGGREAEELWTLMGLAIRVAQHMGLHHDAGNSISPFAAEMRRRAWWQLCVLDLQIAEARCAESSLMDLAFDTRMPLNVRDDDLAPDMPALPPPRKGCTEMTATLMSGETFDMLRHMSHTRPSQAPVVYQQRCSRLAAFAAKVEEAYLAKGARHDSLLRCNRALFRFLHCRCLLLLHRPFRPQGRGPGLPQDTRDRLFEACLEALESWYALAADAIDAGRNASIRTDTLLQILVLVLLQLCDGREDALAERAWHVVMAAQLPSRDGSLQPRMRRLVDPVQSLLDRAKQLRETQLQRRRAETGGQAWKDQTCHSLQPESPLSAAALLQSTSANKMSGSRMSVDGGVVPTSAGLETSAGTSESLETLHGMDSAGAGPALPIDMAAFGEEFSSLAFPDNVMWLEFQGFTNPSDSGPAI</sequence>
<reference evidence="6 7" key="1">
    <citation type="journal article" date="2021" name="Nat. Commun.">
        <title>Genetic determinants of endophytism in the Arabidopsis root mycobiome.</title>
        <authorList>
            <person name="Mesny F."/>
            <person name="Miyauchi S."/>
            <person name="Thiergart T."/>
            <person name="Pickel B."/>
            <person name="Atanasova L."/>
            <person name="Karlsson M."/>
            <person name="Huettel B."/>
            <person name="Barry K.W."/>
            <person name="Haridas S."/>
            <person name="Chen C."/>
            <person name="Bauer D."/>
            <person name="Andreopoulos W."/>
            <person name="Pangilinan J."/>
            <person name="LaButti K."/>
            <person name="Riley R."/>
            <person name="Lipzen A."/>
            <person name="Clum A."/>
            <person name="Drula E."/>
            <person name="Henrissat B."/>
            <person name="Kohler A."/>
            <person name="Grigoriev I.V."/>
            <person name="Martin F.M."/>
            <person name="Hacquard S."/>
        </authorList>
    </citation>
    <scope>NUCLEOTIDE SEQUENCE [LARGE SCALE GENOMIC DNA]</scope>
    <source>
        <strain evidence="6 7">MPI-SDFR-AT-0080</strain>
    </source>
</reference>
<protein>
    <submittedName>
        <fullName evidence="6">Fungal-specific transcription factor domain-containing protein</fullName>
    </submittedName>
</protein>
<dbReference type="EMBL" id="JAGTJR010000002">
    <property type="protein sequence ID" value="KAH7063563.1"/>
    <property type="molecule type" value="Genomic_DNA"/>
</dbReference>
<comment type="subcellular location">
    <subcellularLocation>
        <location evidence="1">Nucleus</location>
    </subcellularLocation>
</comment>
<comment type="caution">
    <text evidence="6">The sequence shown here is derived from an EMBL/GenBank/DDBJ whole genome shotgun (WGS) entry which is preliminary data.</text>
</comment>
<evidence type="ECO:0000313" key="6">
    <source>
        <dbReference type="EMBL" id="KAH7063563.1"/>
    </source>
</evidence>
<dbReference type="Proteomes" id="UP000774617">
    <property type="component" value="Unassembled WGS sequence"/>
</dbReference>
<dbReference type="InterPro" id="IPR050613">
    <property type="entry name" value="Sec_Metabolite_Reg"/>
</dbReference>
<accession>A0ABQ8GSU3</accession>
<dbReference type="InterPro" id="IPR001138">
    <property type="entry name" value="Zn2Cys6_DnaBD"/>
</dbReference>
<keyword evidence="7" id="KW-1185">Reference proteome</keyword>